<evidence type="ECO:0000313" key="10">
    <source>
        <dbReference type="EMBL" id="KAA0192625.1"/>
    </source>
</evidence>
<dbReference type="InterPro" id="IPR000330">
    <property type="entry name" value="SNF2_N"/>
</dbReference>
<feature type="compositionally biased region" description="Polar residues" evidence="7">
    <location>
        <begin position="913"/>
        <end position="922"/>
    </location>
</feature>
<evidence type="ECO:0000259" key="8">
    <source>
        <dbReference type="PROSITE" id="PS51192"/>
    </source>
</evidence>
<dbReference type="Proteomes" id="UP000728185">
    <property type="component" value="Unassembled WGS sequence"/>
</dbReference>
<dbReference type="Pfam" id="PF23078">
    <property type="entry name" value="HTH_CHD6-9"/>
    <property type="match status" value="1"/>
</dbReference>
<evidence type="ECO:0000256" key="4">
    <source>
        <dbReference type="ARBA" id="ARBA00023015"/>
    </source>
</evidence>
<feature type="region of interest" description="Disordered" evidence="7">
    <location>
        <begin position="1766"/>
        <end position="1982"/>
    </location>
</feature>
<dbReference type="Gene3D" id="1.10.10.60">
    <property type="entry name" value="Homeodomain-like"/>
    <property type="match status" value="2"/>
</dbReference>
<evidence type="ECO:0000256" key="1">
    <source>
        <dbReference type="ARBA" id="ARBA00004123"/>
    </source>
</evidence>
<dbReference type="InterPro" id="IPR056342">
    <property type="entry name" value="HTH_CHD6-9"/>
</dbReference>
<feature type="compositionally biased region" description="Low complexity" evidence="7">
    <location>
        <begin position="1831"/>
        <end position="1844"/>
    </location>
</feature>
<feature type="compositionally biased region" description="Polar residues" evidence="7">
    <location>
        <begin position="615"/>
        <end position="631"/>
    </location>
</feature>
<gene>
    <name evidence="10" type="ORF">FBUS_10439</name>
</gene>
<feature type="compositionally biased region" description="Polar residues" evidence="7">
    <location>
        <begin position="1811"/>
        <end position="1829"/>
    </location>
</feature>
<feature type="compositionally biased region" description="Polar residues" evidence="7">
    <location>
        <begin position="2174"/>
        <end position="2187"/>
    </location>
</feature>
<dbReference type="GO" id="GO:0005634">
    <property type="term" value="C:nucleus"/>
    <property type="evidence" value="ECO:0007669"/>
    <property type="project" value="UniProtKB-SubCell"/>
</dbReference>
<keyword evidence="6" id="KW-0539">Nucleus</keyword>
<feature type="region of interest" description="Disordered" evidence="7">
    <location>
        <begin position="806"/>
        <end position="842"/>
    </location>
</feature>
<evidence type="ECO:0000259" key="9">
    <source>
        <dbReference type="PROSITE" id="PS51194"/>
    </source>
</evidence>
<reference evidence="10" key="1">
    <citation type="submission" date="2019-05" db="EMBL/GenBank/DDBJ databases">
        <title>Annotation for the trematode Fasciolopsis buski.</title>
        <authorList>
            <person name="Choi Y.-J."/>
        </authorList>
    </citation>
    <scope>NUCLEOTIDE SEQUENCE</scope>
    <source>
        <strain evidence="10">HT</strain>
        <tissue evidence="10">Whole worm</tissue>
    </source>
</reference>
<feature type="compositionally biased region" description="Low complexity" evidence="7">
    <location>
        <begin position="1863"/>
        <end position="1894"/>
    </location>
</feature>
<feature type="compositionally biased region" description="Polar residues" evidence="7">
    <location>
        <begin position="652"/>
        <end position="663"/>
    </location>
</feature>
<dbReference type="InterPro" id="IPR049730">
    <property type="entry name" value="SNF2/RAD54-like_C"/>
</dbReference>
<comment type="subcellular location">
    <subcellularLocation>
        <location evidence="1">Nucleus</location>
    </subcellularLocation>
</comment>
<feature type="region of interest" description="Disordered" evidence="7">
    <location>
        <begin position="573"/>
        <end position="663"/>
    </location>
</feature>
<protein>
    <submittedName>
        <fullName evidence="10">Chromodomain-helicase-DNA-binding protein 7</fullName>
    </submittedName>
</protein>
<dbReference type="GO" id="GO:0005524">
    <property type="term" value="F:ATP binding"/>
    <property type="evidence" value="ECO:0007669"/>
    <property type="project" value="InterPro"/>
</dbReference>
<evidence type="ECO:0000256" key="2">
    <source>
        <dbReference type="ARBA" id="ARBA00022801"/>
    </source>
</evidence>
<keyword evidence="2" id="KW-0378">Hydrolase</keyword>
<comment type="caution">
    <text evidence="10">The sequence shown here is derived from an EMBL/GenBank/DDBJ whole genome shotgun (WGS) entry which is preliminary data.</text>
</comment>
<keyword evidence="5" id="KW-0804">Transcription</keyword>
<feature type="region of interest" description="Disordered" evidence="7">
    <location>
        <begin position="1512"/>
        <end position="1601"/>
    </location>
</feature>
<keyword evidence="11" id="KW-1185">Reference proteome</keyword>
<dbReference type="EMBL" id="LUCM01005562">
    <property type="protein sequence ID" value="KAA0192625.1"/>
    <property type="molecule type" value="Genomic_DNA"/>
</dbReference>
<dbReference type="SMART" id="SM00592">
    <property type="entry name" value="BRK"/>
    <property type="match status" value="1"/>
</dbReference>
<feature type="compositionally biased region" description="Low complexity" evidence="7">
    <location>
        <begin position="2198"/>
        <end position="2215"/>
    </location>
</feature>
<dbReference type="SUPFAM" id="SSF160481">
    <property type="entry name" value="BRK domain-like"/>
    <property type="match status" value="1"/>
</dbReference>
<dbReference type="GO" id="GO:0006325">
    <property type="term" value="P:chromatin organization"/>
    <property type="evidence" value="ECO:0007669"/>
    <property type="project" value="UniProtKB-KW"/>
</dbReference>
<feature type="domain" description="Helicase ATP-binding" evidence="8">
    <location>
        <begin position="1"/>
        <end position="162"/>
    </location>
</feature>
<organism evidence="10 11">
    <name type="scientific">Fasciolopsis buskii</name>
    <dbReference type="NCBI Taxonomy" id="27845"/>
    <lineage>
        <taxon>Eukaryota</taxon>
        <taxon>Metazoa</taxon>
        <taxon>Spiralia</taxon>
        <taxon>Lophotrochozoa</taxon>
        <taxon>Platyhelminthes</taxon>
        <taxon>Trematoda</taxon>
        <taxon>Digenea</taxon>
        <taxon>Plagiorchiida</taxon>
        <taxon>Echinostomata</taxon>
        <taxon>Echinostomatoidea</taxon>
        <taxon>Fasciolidae</taxon>
        <taxon>Fasciolopsis</taxon>
    </lineage>
</organism>
<dbReference type="InterPro" id="IPR038718">
    <property type="entry name" value="SNF2-like_sf"/>
</dbReference>
<feature type="region of interest" description="Disordered" evidence="7">
    <location>
        <begin position="855"/>
        <end position="923"/>
    </location>
</feature>
<accession>A0A8E0VGM1</accession>
<dbReference type="Pfam" id="PF07533">
    <property type="entry name" value="BRK"/>
    <property type="match status" value="1"/>
</dbReference>
<evidence type="ECO:0000256" key="3">
    <source>
        <dbReference type="ARBA" id="ARBA00022853"/>
    </source>
</evidence>
<feature type="compositionally biased region" description="Basic and acidic residues" evidence="7">
    <location>
        <begin position="1948"/>
        <end position="1963"/>
    </location>
</feature>
<dbReference type="InterPro" id="IPR027417">
    <property type="entry name" value="P-loop_NTPase"/>
</dbReference>
<dbReference type="CDD" id="cd18793">
    <property type="entry name" value="SF2_C_SNF"/>
    <property type="match status" value="1"/>
</dbReference>
<dbReference type="InterPro" id="IPR006576">
    <property type="entry name" value="BRK_domain"/>
</dbReference>
<dbReference type="Gene3D" id="3.40.5.120">
    <property type="match status" value="1"/>
</dbReference>
<evidence type="ECO:0000256" key="7">
    <source>
        <dbReference type="SAM" id="MobiDB-lite"/>
    </source>
</evidence>
<dbReference type="SMART" id="SM00490">
    <property type="entry name" value="HELICc"/>
    <property type="match status" value="1"/>
</dbReference>
<dbReference type="Pfam" id="PF00176">
    <property type="entry name" value="SNF2-rel_dom"/>
    <property type="match status" value="1"/>
</dbReference>
<evidence type="ECO:0000256" key="6">
    <source>
        <dbReference type="ARBA" id="ARBA00023242"/>
    </source>
</evidence>
<dbReference type="SMART" id="SM00487">
    <property type="entry name" value="DEXDc"/>
    <property type="match status" value="1"/>
</dbReference>
<dbReference type="PROSITE" id="PS51192">
    <property type="entry name" value="HELICASE_ATP_BIND_1"/>
    <property type="match status" value="1"/>
</dbReference>
<dbReference type="InterPro" id="IPR001650">
    <property type="entry name" value="Helicase_C-like"/>
</dbReference>
<dbReference type="InterPro" id="IPR051493">
    <property type="entry name" value="CHD"/>
</dbReference>
<evidence type="ECO:0000313" key="11">
    <source>
        <dbReference type="Proteomes" id="UP000728185"/>
    </source>
</evidence>
<dbReference type="GO" id="GO:0016787">
    <property type="term" value="F:hydrolase activity"/>
    <property type="evidence" value="ECO:0007669"/>
    <property type="project" value="UniProtKB-KW"/>
</dbReference>
<feature type="compositionally biased region" description="Basic and acidic residues" evidence="7">
    <location>
        <begin position="1563"/>
        <end position="1577"/>
    </location>
</feature>
<feature type="compositionally biased region" description="Basic and acidic residues" evidence="7">
    <location>
        <begin position="829"/>
        <end position="842"/>
    </location>
</feature>
<proteinExistence type="predicted"/>
<dbReference type="OrthoDB" id="5857104at2759"/>
<keyword evidence="4" id="KW-0805">Transcription regulation</keyword>
<dbReference type="Gene3D" id="3.40.50.300">
    <property type="entry name" value="P-loop containing nucleotide triphosphate hydrolases"/>
    <property type="match status" value="1"/>
</dbReference>
<dbReference type="InterPro" id="IPR037259">
    <property type="entry name" value="BRK_sf"/>
</dbReference>
<dbReference type="Pfam" id="PF00271">
    <property type="entry name" value="Helicase_C"/>
    <property type="match status" value="1"/>
</dbReference>
<evidence type="ECO:0000256" key="5">
    <source>
        <dbReference type="ARBA" id="ARBA00023163"/>
    </source>
</evidence>
<sequence length="2215" mass="245354">MGLGKTVQSVTFLLELAKAGIPGPFLVIVPLSTVTNWQREFENWSDFNVVIYHGSSTSRNMIQEYEIFYKRRPSDSAVRHDVYKFNSLVTTFEVLMTDIEFFGKIHWAAAVIDEAHRLKNKKCKLGEGLRYLDLDHRVLLTGTPLQNNVEELFGLLNFLEPDRFNCSSTFVAEYGDLKTEEQVESLKALLKPMMLRRLKEDVEKSLAPKEETIVEVELTNIQKKYYRAIMERNFAFLCKGCSSTNAPNLMNVMMELRKCCNHPFLIKGAEDAILADMREQNVVANLPSRSLHCIKSSDEPLSEESQTFQALVYASGKLVLIHKLLPKLRADGHKVLIFSQMIRVLDILEDYLIHQRYVNHVHNCVCECCQNNPNTIFLVSRDCETDPDKFVFLLCTKAGGLGINLTAADVVIIYDSDWNPQNDLQAQARCHRIGQQKMVKVYRLITRNTYEREMFDRASLKLGLDKAVLQSMGSKEARQAQMSKKEIEELLKKGAYGALMDDDKAGEDFCEEDIDKILQSRARVVQLEQGEKNSTFSKATFSISDNRSDIEIDDPNFWQKWAKKAGVDENAGTMKDLIMKTPRQRRQTTRYSALTTEPAAPSPPSYDVSDLDDSATAQSSADENGTSGSTNRGRFRRSRRHRRLARHGNVNRRASQVSLQAETTSTVANPLQVEPLDRADLFRVERCLLTWPWGHWDVGLATVPFKRPMESSELTYFACVVLAYALRFLPPTADPRVKATIVELTRPGVWHLELSELARRVTAATKKATLSLKTVDVISSVGVSMVSEPVDSKIAVQDFMVSDQTIADSPLPDEPNAITEPNHQIDGTLEEKSKSLDTKSSDKVKPDFEVVMKIEDKVDSSGPPDAVTAEDAASSCVDSDANQTYPTNLPVADISVKIESSEPPDEPSVGQGDPNSTASPKSASFDPDVLIPFESFRKHVQRGCARLLNRVAFLLFLQCEVIGVERSIEFIAGRLTHTDFTDLAASLPPLEANFMLFHLVTAIDADLPLPWWDKCCDKCLLLGVLKHGWEKYASMRLDPALCFRSRAIAALEEKPEKCGGSETDQISTEIHLPASTIPLESPTGANGETSMERNEESVKNLTDSSTIKPNADVLDIEISKPTDNTTDQFLETKEDETPETLLPNEVGDETLAESLLTAIQFPAVADLNSRIRKLVSFFLRVKNQREMECFTKRQFVEESEERFTPPPNMRYVERRTTKWTRREEADFYRVVSSFGVEFTSVKSTTDAATPVERNYNWFNFRQLANLNRKSDEALTEYFQAFYRMCQRVCKRPLTGEISSVYHFHVCDLRTFLSITLVNINNHILFTEFGGPASSVATSTTSGHSAEGDEVCVDPISEERATRCLSRIDLLARIRNEILPHPNLTERLKLCQRGSEVPNWWIPGKHDGELLRGAAKHGLARTDLNILSDPEFSFSRVISLIRERLSREAAVADYPGDLSANQANRSNIAAVAAAAARAAADQLVIEDKNDKVSDSGNTNMIKDELSVRTEITEEDANQCPTVAEPSDSTTQPTTEEQQVEENTMAPILKSEQENSDSGNPTEDESTKPDVKLSDDEPPKLSPEGSTISRASLANPAEVKPTETELVSNEWSVKFATNLATAWPKDRTIQHRLELVCQAIERNEWPTPRRYIPTPSTASIPLSDANRALIESRIINFSTPSRINPSPFMMGGPIPSRMMPGLGYARPMGKQLPDVQPFISDSNRCLENFAVIIQPPPPPENVSNVIPVAEDLSNKTVEIAVVEEPSTNVHLDPTNPLNLANSPNKQSCFTPNPRIPSQLSTPTTATAEEENPMSPSYSKISTSTELSNLVQYPSRSPSAAAASITSSPPPSRGRGRGRGRGGRTSGSSRGLGRPRQFGCKPSGPDSSPSRSPASESGLLGSPERTELERGMPPPSCRGAPSSSLSPHRSSGTRGRKRKLESARGAVHTDPVGRSERPNPKRERIDPSSSVSSANMRATRGFHRGAQVSTESDIWDIRVPVISLVDGSLIYGDKAPKRKSLEAWLEANPNYMPYSVEMTGHSLQLIPRTVKHFKCKPFQEDRAIYSRVASARGQDTHNMEALAYKHYLNSLIASATAASMQQTSTPLSHPLPSVPPTLTQANKPGLVTQQQQYLQLQQQQQLLTALSAYARHPAYAGLVASALTSWQAAAFGNGSTGSLPQASDAGSTAATPILSPRHAASGSTGTGSVSTRTRSVCK</sequence>
<dbReference type="PROSITE" id="PS51194">
    <property type="entry name" value="HELICASE_CTER"/>
    <property type="match status" value="1"/>
</dbReference>
<dbReference type="PANTHER" id="PTHR46850">
    <property type="entry name" value="CHROMODOMAIN-HELICASE-DNA-BINDING PROTEIN 9"/>
    <property type="match status" value="1"/>
</dbReference>
<feature type="compositionally biased region" description="Polar residues" evidence="7">
    <location>
        <begin position="1964"/>
        <end position="1973"/>
    </location>
</feature>
<feature type="compositionally biased region" description="Polar residues" evidence="7">
    <location>
        <begin position="1766"/>
        <end position="1800"/>
    </location>
</feature>
<dbReference type="PANTHER" id="PTHR46850:SF1">
    <property type="entry name" value="CHROMODOMAIN-HELICASE-DNA-BINDING PROTEIN 9"/>
    <property type="match status" value="1"/>
</dbReference>
<feature type="compositionally biased region" description="Polar residues" evidence="7">
    <location>
        <begin position="876"/>
        <end position="887"/>
    </location>
</feature>
<dbReference type="SUPFAM" id="SSF52540">
    <property type="entry name" value="P-loop containing nucleoside triphosphate hydrolases"/>
    <property type="match status" value="2"/>
</dbReference>
<dbReference type="Gene3D" id="3.40.50.10810">
    <property type="entry name" value="Tandem AAA-ATPase domain"/>
    <property type="match status" value="1"/>
</dbReference>
<feature type="region of interest" description="Disordered" evidence="7">
    <location>
        <begin position="2174"/>
        <end position="2215"/>
    </location>
</feature>
<keyword evidence="3" id="KW-0156">Chromatin regulator</keyword>
<feature type="compositionally biased region" description="Basic residues" evidence="7">
    <location>
        <begin position="633"/>
        <end position="650"/>
    </location>
</feature>
<dbReference type="InterPro" id="IPR014001">
    <property type="entry name" value="Helicase_ATP-bd"/>
</dbReference>
<name>A0A8E0VGM1_9TREM</name>
<feature type="domain" description="Helicase C-terminal" evidence="9">
    <location>
        <begin position="320"/>
        <end position="495"/>
    </location>
</feature>